<keyword evidence="5" id="KW-0808">Transferase</keyword>
<dbReference type="GO" id="GO:0061710">
    <property type="term" value="F:L-threonylcarbamoyladenylate synthase"/>
    <property type="evidence" value="ECO:0007669"/>
    <property type="project" value="UniProtKB-EC"/>
</dbReference>
<dbReference type="PANTHER" id="PTHR17490:SF16">
    <property type="entry name" value="THREONYLCARBAMOYL-AMP SYNTHASE"/>
    <property type="match status" value="1"/>
</dbReference>
<evidence type="ECO:0000313" key="13">
    <source>
        <dbReference type="EMBL" id="CAB4581703.1"/>
    </source>
</evidence>
<dbReference type="PANTHER" id="PTHR17490">
    <property type="entry name" value="SUA5"/>
    <property type="match status" value="1"/>
</dbReference>
<dbReference type="PROSITE" id="PS51163">
    <property type="entry name" value="YRDC"/>
    <property type="match status" value="1"/>
</dbReference>
<proteinExistence type="inferred from homology"/>
<gene>
    <name evidence="13" type="ORF">UFOPK1684_01459</name>
</gene>
<evidence type="ECO:0000256" key="9">
    <source>
        <dbReference type="ARBA" id="ARBA00022840"/>
    </source>
</evidence>
<evidence type="ECO:0000256" key="5">
    <source>
        <dbReference type="ARBA" id="ARBA00022679"/>
    </source>
</evidence>
<comment type="similarity">
    <text evidence="2">Belongs to the SUA5 family.</text>
</comment>
<dbReference type="Pfam" id="PF01300">
    <property type="entry name" value="Sua5_yciO_yrdC"/>
    <property type="match status" value="1"/>
</dbReference>
<organism evidence="13">
    <name type="scientific">freshwater metagenome</name>
    <dbReference type="NCBI Taxonomy" id="449393"/>
    <lineage>
        <taxon>unclassified sequences</taxon>
        <taxon>metagenomes</taxon>
        <taxon>ecological metagenomes</taxon>
    </lineage>
</organism>
<evidence type="ECO:0000256" key="7">
    <source>
        <dbReference type="ARBA" id="ARBA00022695"/>
    </source>
</evidence>
<dbReference type="GO" id="GO:0003725">
    <property type="term" value="F:double-stranded RNA binding"/>
    <property type="evidence" value="ECO:0007669"/>
    <property type="project" value="InterPro"/>
</dbReference>
<evidence type="ECO:0000256" key="3">
    <source>
        <dbReference type="ARBA" id="ARBA00012584"/>
    </source>
</evidence>
<evidence type="ECO:0000256" key="4">
    <source>
        <dbReference type="ARBA" id="ARBA00022490"/>
    </source>
</evidence>
<dbReference type="InterPro" id="IPR050156">
    <property type="entry name" value="TC-AMP_synthase_SUA5"/>
</dbReference>
<keyword evidence="6" id="KW-0819">tRNA processing</keyword>
<comment type="catalytic activity">
    <reaction evidence="11">
        <text>L-threonine + hydrogencarbonate + ATP = L-threonylcarbamoyladenylate + diphosphate + H2O</text>
        <dbReference type="Rhea" id="RHEA:36407"/>
        <dbReference type="ChEBI" id="CHEBI:15377"/>
        <dbReference type="ChEBI" id="CHEBI:17544"/>
        <dbReference type="ChEBI" id="CHEBI:30616"/>
        <dbReference type="ChEBI" id="CHEBI:33019"/>
        <dbReference type="ChEBI" id="CHEBI:57926"/>
        <dbReference type="ChEBI" id="CHEBI:73682"/>
        <dbReference type="EC" id="2.7.7.87"/>
    </reaction>
</comment>
<evidence type="ECO:0000256" key="6">
    <source>
        <dbReference type="ARBA" id="ARBA00022694"/>
    </source>
</evidence>
<dbReference type="SUPFAM" id="SSF55821">
    <property type="entry name" value="YrdC/RibB"/>
    <property type="match status" value="1"/>
</dbReference>
<keyword evidence="8" id="KW-0547">Nucleotide-binding</keyword>
<protein>
    <recommendedName>
        <fullName evidence="10">L-threonylcarbamoyladenylate synthase</fullName>
        <ecNumber evidence="3">2.7.7.87</ecNumber>
    </recommendedName>
    <alternativeName>
        <fullName evidence="10">L-threonylcarbamoyladenylate synthase</fullName>
    </alternativeName>
</protein>
<reference evidence="13" key="1">
    <citation type="submission" date="2020-05" db="EMBL/GenBank/DDBJ databases">
        <authorList>
            <person name="Chiriac C."/>
            <person name="Salcher M."/>
            <person name="Ghai R."/>
            <person name="Kavagutti S V."/>
        </authorList>
    </citation>
    <scope>NUCLEOTIDE SEQUENCE</scope>
</reference>
<accession>A0A6J6F3W2</accession>
<dbReference type="InterPro" id="IPR006070">
    <property type="entry name" value="Sua5-like_dom"/>
</dbReference>
<dbReference type="GO" id="GO:0008033">
    <property type="term" value="P:tRNA processing"/>
    <property type="evidence" value="ECO:0007669"/>
    <property type="project" value="UniProtKB-KW"/>
</dbReference>
<keyword evidence="4" id="KW-0963">Cytoplasm</keyword>
<evidence type="ECO:0000256" key="8">
    <source>
        <dbReference type="ARBA" id="ARBA00022741"/>
    </source>
</evidence>
<evidence type="ECO:0000256" key="11">
    <source>
        <dbReference type="ARBA" id="ARBA00048366"/>
    </source>
</evidence>
<dbReference type="EMBL" id="CAEZTM010000106">
    <property type="protein sequence ID" value="CAB4581703.1"/>
    <property type="molecule type" value="Genomic_DNA"/>
</dbReference>
<keyword evidence="9" id="KW-0067">ATP-binding</keyword>
<name>A0A6J6F3W2_9ZZZZ</name>
<keyword evidence="7" id="KW-0548">Nucleotidyltransferase</keyword>
<dbReference type="EC" id="2.7.7.87" evidence="3"/>
<evidence type="ECO:0000256" key="1">
    <source>
        <dbReference type="ARBA" id="ARBA00004496"/>
    </source>
</evidence>
<dbReference type="NCBIfam" id="TIGR00057">
    <property type="entry name" value="L-threonylcarbamoyladenylate synthase"/>
    <property type="match status" value="1"/>
</dbReference>
<feature type="domain" description="YrdC-like" evidence="12">
    <location>
        <begin position="12"/>
        <end position="208"/>
    </location>
</feature>
<dbReference type="GO" id="GO:0005737">
    <property type="term" value="C:cytoplasm"/>
    <property type="evidence" value="ECO:0007669"/>
    <property type="project" value="UniProtKB-SubCell"/>
</dbReference>
<dbReference type="InterPro" id="IPR017945">
    <property type="entry name" value="DHBP_synth_RibB-like_a/b_dom"/>
</dbReference>
<evidence type="ECO:0000256" key="10">
    <source>
        <dbReference type="ARBA" id="ARBA00029774"/>
    </source>
</evidence>
<comment type="subcellular location">
    <subcellularLocation>
        <location evidence="1">Cytoplasm</location>
    </subcellularLocation>
</comment>
<dbReference type="GO" id="GO:0006450">
    <property type="term" value="P:regulation of translational fidelity"/>
    <property type="evidence" value="ECO:0007669"/>
    <property type="project" value="TreeGrafter"/>
</dbReference>
<dbReference type="AlphaFoldDB" id="A0A6J6F3W2"/>
<dbReference type="Gene3D" id="3.90.870.10">
    <property type="entry name" value="DHBP synthase"/>
    <property type="match status" value="1"/>
</dbReference>
<dbReference type="GO" id="GO:0000049">
    <property type="term" value="F:tRNA binding"/>
    <property type="evidence" value="ECO:0007669"/>
    <property type="project" value="TreeGrafter"/>
</dbReference>
<evidence type="ECO:0000256" key="2">
    <source>
        <dbReference type="ARBA" id="ARBA00007663"/>
    </source>
</evidence>
<dbReference type="GO" id="GO:0005524">
    <property type="term" value="F:ATP binding"/>
    <property type="evidence" value="ECO:0007669"/>
    <property type="project" value="UniProtKB-KW"/>
</dbReference>
<sequence length="223" mass="23308">MIVRVENPEERESGLRQARDVLSSGQCIVMPTDTVYGIACDAFQPTAVSTLLATKGRGRHMPPPVLVGNAEDVEKLVTHIPDGAQAIMDHFWPGGVTIVFEAHPDAEWDLGETSGTVAIRMPDHPVALELLGLTGPLAVSSANRTGALPALDAGEALAAFGDDVPLYVDAGRVGLLYTGASGNPGSTIVDATGLATGRPWKVLRHGVCPSEDLRAVAGGDWDL</sequence>
<evidence type="ECO:0000259" key="12">
    <source>
        <dbReference type="PROSITE" id="PS51163"/>
    </source>
</evidence>